<dbReference type="Proteomes" id="UP000193244">
    <property type="component" value="Unassembled WGS sequence"/>
</dbReference>
<dbReference type="CDD" id="cd06577">
    <property type="entry name" value="PASTA_pknB"/>
    <property type="match status" value="2"/>
</dbReference>
<keyword evidence="1" id="KW-0812">Transmembrane</keyword>
<evidence type="ECO:0000259" key="2">
    <source>
        <dbReference type="PROSITE" id="PS51178"/>
    </source>
</evidence>
<reference evidence="4" key="1">
    <citation type="submission" date="2017-04" db="EMBL/GenBank/DDBJ databases">
        <authorList>
            <person name="Varghese N."/>
            <person name="Submissions S."/>
        </authorList>
    </citation>
    <scope>NUCLEOTIDE SEQUENCE [LARGE SCALE GENOMIC DNA]</scope>
    <source>
        <strain evidence="4">VKM Ac-2510</strain>
    </source>
</reference>
<evidence type="ECO:0000313" key="4">
    <source>
        <dbReference type="Proteomes" id="UP000193244"/>
    </source>
</evidence>
<keyword evidence="1" id="KW-1133">Transmembrane helix</keyword>
<dbReference type="EMBL" id="FXAY01000005">
    <property type="protein sequence ID" value="SMG44653.1"/>
    <property type="molecule type" value="Genomic_DNA"/>
</dbReference>
<dbReference type="SUPFAM" id="SSF49785">
    <property type="entry name" value="Galactose-binding domain-like"/>
    <property type="match status" value="1"/>
</dbReference>
<proteinExistence type="predicted"/>
<dbReference type="Pfam" id="PF08305">
    <property type="entry name" value="NPCBM"/>
    <property type="match status" value="1"/>
</dbReference>
<dbReference type="InterPro" id="IPR013222">
    <property type="entry name" value="Glyco_hyd_98_carb-bd"/>
</dbReference>
<dbReference type="SMART" id="SM00740">
    <property type="entry name" value="PASTA"/>
    <property type="match status" value="2"/>
</dbReference>
<dbReference type="Gene3D" id="2.60.120.1060">
    <property type="entry name" value="NPCBM/NEW2 domain"/>
    <property type="match status" value="1"/>
</dbReference>
<keyword evidence="1" id="KW-0472">Membrane</keyword>
<dbReference type="PROSITE" id="PS51178">
    <property type="entry name" value="PASTA"/>
    <property type="match status" value="1"/>
</dbReference>
<gene>
    <name evidence="3" type="ORF">SAMN06296010_2903</name>
</gene>
<dbReference type="Pfam" id="PF03793">
    <property type="entry name" value="PASTA"/>
    <property type="match status" value="2"/>
</dbReference>
<keyword evidence="4" id="KW-1185">Reference proteome</keyword>
<dbReference type="Gene3D" id="3.30.10.20">
    <property type="match status" value="2"/>
</dbReference>
<dbReference type="STRING" id="150121.SAMN06296010_2903"/>
<dbReference type="InterPro" id="IPR005543">
    <property type="entry name" value="PASTA_dom"/>
</dbReference>
<dbReference type="InterPro" id="IPR038637">
    <property type="entry name" value="NPCBM_sf"/>
</dbReference>
<organism evidence="3 4">
    <name type="scientific">Agreia pratensis</name>
    <dbReference type="NCBI Taxonomy" id="150121"/>
    <lineage>
        <taxon>Bacteria</taxon>
        <taxon>Bacillati</taxon>
        <taxon>Actinomycetota</taxon>
        <taxon>Actinomycetes</taxon>
        <taxon>Micrococcales</taxon>
        <taxon>Microbacteriaceae</taxon>
        <taxon>Agreia</taxon>
    </lineage>
</organism>
<evidence type="ECO:0000313" key="3">
    <source>
        <dbReference type="EMBL" id="SMG44653.1"/>
    </source>
</evidence>
<dbReference type="AlphaFoldDB" id="A0A1X7KT13"/>
<feature type="transmembrane region" description="Helical" evidence="1">
    <location>
        <begin position="7"/>
        <end position="32"/>
    </location>
</feature>
<accession>A0A1X7KT13</accession>
<sequence>MGLRRRPIVLVSVFVSVIGILLIGFAVGQLVFPRTVVAASDDGLLVNVPSSPEDAIAPTMPDLLGLDEQSARRALSDSGLASDVTIAEQAAAGAAGLVVGQQPPAGSSDAAEGVTLTLSTASTVPDVVGSTSADARTALEQLGAIVTVLRSVQPGAADGTVLAVSPSVGSPLDRVVELTVADAGVALALGDLDRVGGQGCSVVSQGTVNGTDISDSLACRSRTGDTSAEWNLGRHASVLEATVGALDSAEQGAARLQIFGDGVLLVDQPIEFGKSSVISVDVRNVLRLKLVVSGAANGPTAVLGNGIVRATPDEVALIRAGT</sequence>
<feature type="domain" description="PASTA" evidence="2">
    <location>
        <begin position="120"/>
        <end position="182"/>
    </location>
</feature>
<evidence type="ECO:0000256" key="1">
    <source>
        <dbReference type="SAM" id="Phobius"/>
    </source>
</evidence>
<protein>
    <submittedName>
        <fullName evidence="3">NPCBM/NEW2 domain-containing protein</fullName>
    </submittedName>
</protein>
<name>A0A1X7KT13_9MICO</name>
<dbReference type="InterPro" id="IPR008979">
    <property type="entry name" value="Galactose-bd-like_sf"/>
</dbReference>